<comment type="caution">
    <text evidence="1">The sequence shown here is derived from an EMBL/GenBank/DDBJ whole genome shotgun (WGS) entry which is preliminary data.</text>
</comment>
<keyword evidence="2" id="KW-1185">Reference proteome</keyword>
<reference evidence="1 2" key="1">
    <citation type="journal article" date="2022" name="Int. J. Syst. Evol. Microbiol.">
        <title>Neobacillus kokaensis sp. nov., isolated from soil.</title>
        <authorList>
            <person name="Yuki K."/>
            <person name="Matsubara H."/>
            <person name="Yamaguchi S."/>
        </authorList>
    </citation>
    <scope>NUCLEOTIDE SEQUENCE [LARGE SCALE GENOMIC DNA]</scope>
    <source>
        <strain evidence="1 2">LOB 377</strain>
    </source>
</reference>
<dbReference type="Proteomes" id="UP000637074">
    <property type="component" value="Unassembled WGS sequence"/>
</dbReference>
<protein>
    <submittedName>
        <fullName evidence="1">Uncharacterized protein</fullName>
    </submittedName>
</protein>
<dbReference type="EMBL" id="BNDS01000015">
    <property type="protein sequence ID" value="GHH99728.1"/>
    <property type="molecule type" value="Genomic_DNA"/>
</dbReference>
<dbReference type="RefSeq" id="WP_191274619.1">
    <property type="nucleotide sequence ID" value="NZ_BNDS01000015.1"/>
</dbReference>
<evidence type="ECO:0000313" key="1">
    <source>
        <dbReference type="EMBL" id="GHH99728.1"/>
    </source>
</evidence>
<gene>
    <name evidence="1" type="ORF">AM1BK_32710</name>
</gene>
<name>A0ABQ3N464_9BACI</name>
<sequence>MGIRSMPITIGSNCIFTLECDTEDQFWLSVEVEAKVPAEGVEIDPIFLVRITAEQKDALVAAGVELCTSTDTPPVPGPGEEVELKGVFIQGCSAFRVFDVENSMDNAVFVKTPIAEVLALLATGTRSLCFIDVPFD</sequence>
<accession>A0ABQ3N464</accession>
<evidence type="ECO:0000313" key="2">
    <source>
        <dbReference type="Proteomes" id="UP000637074"/>
    </source>
</evidence>
<proteinExistence type="predicted"/>
<organism evidence="1 2">
    <name type="scientific">Neobacillus kokaensis</name>
    <dbReference type="NCBI Taxonomy" id="2759023"/>
    <lineage>
        <taxon>Bacteria</taxon>
        <taxon>Bacillati</taxon>
        <taxon>Bacillota</taxon>
        <taxon>Bacilli</taxon>
        <taxon>Bacillales</taxon>
        <taxon>Bacillaceae</taxon>
        <taxon>Neobacillus</taxon>
    </lineage>
</organism>